<dbReference type="PROSITE" id="PS50893">
    <property type="entry name" value="ABC_TRANSPORTER_2"/>
    <property type="match status" value="1"/>
</dbReference>
<dbReference type="InterPro" id="IPR003593">
    <property type="entry name" value="AAA+_ATPase"/>
</dbReference>
<keyword evidence="6" id="KW-1185">Reference proteome</keyword>
<dbReference type="RefSeq" id="WP_028327373.1">
    <property type="nucleotide sequence ID" value="NZ_LT906453.1"/>
</dbReference>
<dbReference type="PANTHER" id="PTHR43776">
    <property type="entry name" value="TRANSPORT ATP-BINDING PROTEIN"/>
    <property type="match status" value="1"/>
</dbReference>
<dbReference type="GO" id="GO:0055085">
    <property type="term" value="P:transmembrane transport"/>
    <property type="evidence" value="ECO:0007669"/>
    <property type="project" value="UniProtKB-ARBA"/>
</dbReference>
<dbReference type="InterPro" id="IPR050319">
    <property type="entry name" value="ABC_transp_ATP-bind"/>
</dbReference>
<proteinExistence type="predicted"/>
<keyword evidence="2" id="KW-0547">Nucleotide-binding</keyword>
<keyword evidence="1" id="KW-0813">Transport</keyword>
<dbReference type="Gene3D" id="3.40.50.300">
    <property type="entry name" value="P-loop containing nucleotide triphosphate hydrolases"/>
    <property type="match status" value="1"/>
</dbReference>
<dbReference type="Proteomes" id="UP000242637">
    <property type="component" value="Chromosome 1"/>
</dbReference>
<dbReference type="OrthoDB" id="8481147at2"/>
<sequence>MLEIVNVSKTFGTTAAKVRALENVTLTVGEAQCCGIIGESGSGKSTLACIAAGITVPDAGHVTLAGERLDPRRAASRRRHQKQLHMIFQDPRSSFNPRMSIGESLSEPLQHKRRLRRAERKELITAALEEVGLTADLIHRGIDSLSVGQGQRVAIARAILAEPDLIICDEITSALDVTVQAEILDLLVQLRRKRHFSMLFISHDIAVVAHLADRIAVMKHGHLIEEGPSHEIINAPTQAYTRLLIDLV</sequence>
<evidence type="ECO:0000256" key="3">
    <source>
        <dbReference type="ARBA" id="ARBA00022840"/>
    </source>
</evidence>
<name>A0A239V691_9MICO</name>
<dbReference type="EC" id="3.6.3.-" evidence="5"/>
<gene>
    <name evidence="5" type="primary">gsiA_2</name>
    <name evidence="5" type="ORF">SAMEA4475696_00230</name>
</gene>
<dbReference type="InterPro" id="IPR003439">
    <property type="entry name" value="ABC_transporter-like_ATP-bd"/>
</dbReference>
<evidence type="ECO:0000256" key="2">
    <source>
        <dbReference type="ARBA" id="ARBA00022741"/>
    </source>
</evidence>
<dbReference type="CDD" id="cd03257">
    <property type="entry name" value="ABC_NikE_OppD_transporters"/>
    <property type="match status" value="1"/>
</dbReference>
<dbReference type="STRING" id="1121387.GCA_000429885_01484"/>
<evidence type="ECO:0000256" key="1">
    <source>
        <dbReference type="ARBA" id="ARBA00022448"/>
    </source>
</evidence>
<dbReference type="SUPFAM" id="SSF52540">
    <property type="entry name" value="P-loop containing nucleoside triphosphate hydrolases"/>
    <property type="match status" value="1"/>
</dbReference>
<reference evidence="5 6" key="1">
    <citation type="submission" date="2017-06" db="EMBL/GenBank/DDBJ databases">
        <authorList>
            <consortium name="Pathogen Informatics"/>
        </authorList>
    </citation>
    <scope>NUCLEOTIDE SEQUENCE [LARGE SCALE GENOMIC DNA]</scope>
    <source>
        <strain evidence="5 6">NCTC13039</strain>
    </source>
</reference>
<dbReference type="Pfam" id="PF00005">
    <property type="entry name" value="ABC_tran"/>
    <property type="match status" value="1"/>
</dbReference>
<evidence type="ECO:0000313" key="5">
    <source>
        <dbReference type="EMBL" id="SNV17536.1"/>
    </source>
</evidence>
<keyword evidence="3 5" id="KW-0067">ATP-binding</keyword>
<keyword evidence="5" id="KW-0378">Hydrolase</keyword>
<dbReference type="KEGG" id="dco:SAMEA4475696_0230"/>
<dbReference type="GeneID" id="63458533"/>
<dbReference type="InterPro" id="IPR027417">
    <property type="entry name" value="P-loop_NTPase"/>
</dbReference>
<dbReference type="AlphaFoldDB" id="A0A239V691"/>
<feature type="domain" description="ABC transporter" evidence="4">
    <location>
        <begin position="2"/>
        <end position="245"/>
    </location>
</feature>
<dbReference type="GO" id="GO:0005524">
    <property type="term" value="F:ATP binding"/>
    <property type="evidence" value="ECO:0007669"/>
    <property type="project" value="UniProtKB-KW"/>
</dbReference>
<protein>
    <submittedName>
        <fullName evidence="5">Glutathione import ATP-binding protein GsiA</fullName>
        <ecNumber evidence="5">3.6.3.-</ecNumber>
    </submittedName>
</protein>
<evidence type="ECO:0000313" key="6">
    <source>
        <dbReference type="Proteomes" id="UP000242637"/>
    </source>
</evidence>
<organism evidence="5 6">
    <name type="scientific">Dermatophilus congolensis</name>
    <dbReference type="NCBI Taxonomy" id="1863"/>
    <lineage>
        <taxon>Bacteria</taxon>
        <taxon>Bacillati</taxon>
        <taxon>Actinomycetota</taxon>
        <taxon>Actinomycetes</taxon>
        <taxon>Micrococcales</taxon>
        <taxon>Dermatophilaceae</taxon>
        <taxon>Dermatophilus</taxon>
    </lineage>
</organism>
<dbReference type="EMBL" id="LT906453">
    <property type="protein sequence ID" value="SNV17536.1"/>
    <property type="molecule type" value="Genomic_DNA"/>
</dbReference>
<accession>A0A239V691</accession>
<dbReference type="GO" id="GO:0016887">
    <property type="term" value="F:ATP hydrolysis activity"/>
    <property type="evidence" value="ECO:0007669"/>
    <property type="project" value="InterPro"/>
</dbReference>
<evidence type="ECO:0000259" key="4">
    <source>
        <dbReference type="PROSITE" id="PS50893"/>
    </source>
</evidence>
<dbReference type="SMART" id="SM00382">
    <property type="entry name" value="AAA"/>
    <property type="match status" value="1"/>
</dbReference>